<dbReference type="AlphaFoldDB" id="S8CBI9"/>
<feature type="non-terminal residue" evidence="6">
    <location>
        <position position="1"/>
    </location>
</feature>
<dbReference type="PROSITE" id="PS50303">
    <property type="entry name" value="PUM_HD"/>
    <property type="match status" value="1"/>
</dbReference>
<name>S8CBI9_9LAMI</name>
<dbReference type="GO" id="GO:0003729">
    <property type="term" value="F:mRNA binding"/>
    <property type="evidence" value="ECO:0007669"/>
    <property type="project" value="TreeGrafter"/>
</dbReference>
<comment type="caution">
    <text evidence="6">The sequence shown here is derived from an EMBL/GenBank/DDBJ whole genome shotgun (WGS) entry which is preliminary data.</text>
</comment>
<evidence type="ECO:0000256" key="2">
    <source>
        <dbReference type="ARBA" id="ARBA00022845"/>
    </source>
</evidence>
<dbReference type="Proteomes" id="UP000015453">
    <property type="component" value="Unassembled WGS sequence"/>
</dbReference>
<dbReference type="InterPro" id="IPR001313">
    <property type="entry name" value="Pumilio_RNA-bd_rpt"/>
</dbReference>
<reference evidence="6 7" key="1">
    <citation type="journal article" date="2013" name="BMC Genomics">
        <title>The miniature genome of a carnivorous plant Genlisea aurea contains a low number of genes and short non-coding sequences.</title>
        <authorList>
            <person name="Leushkin E.V."/>
            <person name="Sutormin R.A."/>
            <person name="Nabieva E.R."/>
            <person name="Penin A.A."/>
            <person name="Kondrashov A.S."/>
            <person name="Logacheva M.D."/>
        </authorList>
    </citation>
    <scope>NUCLEOTIDE SEQUENCE [LARGE SCALE GENOMIC DNA]</scope>
</reference>
<keyword evidence="2" id="KW-0810">Translation regulation</keyword>
<accession>S8CBI9</accession>
<dbReference type="Gene3D" id="1.25.10.10">
    <property type="entry name" value="Leucine-rich Repeat Variant"/>
    <property type="match status" value="1"/>
</dbReference>
<dbReference type="InterPro" id="IPR011989">
    <property type="entry name" value="ARM-like"/>
</dbReference>
<sequence>IIHSRCPLARINESQRVLEHCSDDEQTQFIVDEILESVSSLARDQYGNYVTQHVLERGKAEERRDVVVKLSGSVVQLSQHKFASNVIEKCIEYGDAAARGVLVKEMQMMMKDQFANYVVQKVVEKSCGDEKEALLGMIRNHLTTLRKYTYGKHFVARFERLCVEENNRSR</sequence>
<dbReference type="PROSITE" id="PS50302">
    <property type="entry name" value="PUM"/>
    <property type="match status" value="2"/>
</dbReference>
<dbReference type="SUPFAM" id="SSF48371">
    <property type="entry name" value="ARM repeat"/>
    <property type="match status" value="1"/>
</dbReference>
<feature type="repeat" description="Pumilio" evidence="4">
    <location>
        <begin position="33"/>
        <end position="69"/>
    </location>
</feature>
<dbReference type="GO" id="GO:0006417">
    <property type="term" value="P:regulation of translation"/>
    <property type="evidence" value="ECO:0007669"/>
    <property type="project" value="UniProtKB-KW"/>
</dbReference>
<evidence type="ECO:0000259" key="5">
    <source>
        <dbReference type="PROSITE" id="PS50303"/>
    </source>
</evidence>
<dbReference type="InterPro" id="IPR033133">
    <property type="entry name" value="PUM-HD"/>
</dbReference>
<proteinExistence type="predicted"/>
<organism evidence="6 7">
    <name type="scientific">Genlisea aurea</name>
    <dbReference type="NCBI Taxonomy" id="192259"/>
    <lineage>
        <taxon>Eukaryota</taxon>
        <taxon>Viridiplantae</taxon>
        <taxon>Streptophyta</taxon>
        <taxon>Embryophyta</taxon>
        <taxon>Tracheophyta</taxon>
        <taxon>Spermatophyta</taxon>
        <taxon>Magnoliopsida</taxon>
        <taxon>eudicotyledons</taxon>
        <taxon>Gunneridae</taxon>
        <taxon>Pentapetalae</taxon>
        <taxon>asterids</taxon>
        <taxon>lamiids</taxon>
        <taxon>Lamiales</taxon>
        <taxon>Lentibulariaceae</taxon>
        <taxon>Genlisea</taxon>
    </lineage>
</organism>
<dbReference type="SMART" id="SM00025">
    <property type="entry name" value="Pumilio"/>
    <property type="match status" value="3"/>
</dbReference>
<evidence type="ECO:0000313" key="6">
    <source>
        <dbReference type="EMBL" id="EPS64235.1"/>
    </source>
</evidence>
<keyword evidence="1" id="KW-0677">Repeat</keyword>
<dbReference type="EMBL" id="AUSU01004962">
    <property type="protein sequence ID" value="EPS64235.1"/>
    <property type="molecule type" value="Genomic_DNA"/>
</dbReference>
<dbReference type="GO" id="GO:0005737">
    <property type="term" value="C:cytoplasm"/>
    <property type="evidence" value="ECO:0007669"/>
    <property type="project" value="TreeGrafter"/>
</dbReference>
<dbReference type="OrthoDB" id="668540at2759"/>
<protein>
    <recommendedName>
        <fullName evidence="5">PUM-HD domain-containing protein</fullName>
    </recommendedName>
</protein>
<evidence type="ECO:0000256" key="4">
    <source>
        <dbReference type="PROSITE-ProRule" id="PRU00317"/>
    </source>
</evidence>
<dbReference type="PANTHER" id="PTHR12537">
    <property type="entry name" value="RNA BINDING PROTEIN PUMILIO-RELATED"/>
    <property type="match status" value="1"/>
</dbReference>
<keyword evidence="7" id="KW-1185">Reference proteome</keyword>
<dbReference type="InterPro" id="IPR016024">
    <property type="entry name" value="ARM-type_fold"/>
</dbReference>
<gene>
    <name evidence="6" type="ORF">M569_10548</name>
</gene>
<keyword evidence="3" id="KW-0694">RNA-binding</keyword>
<dbReference type="Pfam" id="PF00806">
    <property type="entry name" value="PUF"/>
    <property type="match status" value="4"/>
</dbReference>
<evidence type="ECO:0000256" key="1">
    <source>
        <dbReference type="ARBA" id="ARBA00022737"/>
    </source>
</evidence>
<evidence type="ECO:0000256" key="3">
    <source>
        <dbReference type="ARBA" id="ARBA00022884"/>
    </source>
</evidence>
<dbReference type="PANTHER" id="PTHR12537:SF119">
    <property type="entry name" value="PUMILIO HOMOLOG 6, CHLOROPLASTIC"/>
    <property type="match status" value="1"/>
</dbReference>
<feature type="domain" description="PUM-HD" evidence="5">
    <location>
        <begin position="1"/>
        <end position="162"/>
    </location>
</feature>
<feature type="repeat" description="Pumilio" evidence="4">
    <location>
        <begin position="101"/>
        <end position="136"/>
    </location>
</feature>
<evidence type="ECO:0000313" key="7">
    <source>
        <dbReference type="Proteomes" id="UP000015453"/>
    </source>
</evidence>